<keyword evidence="16" id="KW-1185">Reference proteome</keyword>
<keyword evidence="13" id="KW-1133">Transmembrane helix</keyword>
<dbReference type="GO" id="GO:0006511">
    <property type="term" value="P:ubiquitin-dependent protein catabolic process"/>
    <property type="evidence" value="ECO:0007669"/>
    <property type="project" value="InterPro"/>
</dbReference>
<evidence type="ECO:0000256" key="8">
    <source>
        <dbReference type="ARBA" id="ARBA00022786"/>
    </source>
</evidence>
<dbReference type="EC" id="2.3.2.27" evidence="4"/>
<evidence type="ECO:0000256" key="9">
    <source>
        <dbReference type="ARBA" id="ARBA00022833"/>
    </source>
</evidence>
<evidence type="ECO:0000256" key="4">
    <source>
        <dbReference type="ARBA" id="ARBA00012483"/>
    </source>
</evidence>
<reference evidence="15 16" key="1">
    <citation type="journal article" date="2017" name="Curr. Biol.">
        <title>Genome architecture and evolution of a unichromosomal asexual nematode.</title>
        <authorList>
            <person name="Fradin H."/>
            <person name="Zegar C."/>
            <person name="Gutwein M."/>
            <person name="Lucas J."/>
            <person name="Kovtun M."/>
            <person name="Corcoran D."/>
            <person name="Baugh L.R."/>
            <person name="Kiontke K."/>
            <person name="Gunsalus K."/>
            <person name="Fitch D.H."/>
            <person name="Piano F."/>
        </authorList>
    </citation>
    <scope>NUCLEOTIDE SEQUENCE [LARGE SCALE GENOMIC DNA]</scope>
    <source>
        <strain evidence="15">PF1309</strain>
    </source>
</reference>
<dbReference type="UniPathway" id="UPA00143"/>
<feature type="region of interest" description="Disordered" evidence="12">
    <location>
        <begin position="1"/>
        <end position="28"/>
    </location>
</feature>
<feature type="compositionally biased region" description="Polar residues" evidence="12">
    <location>
        <begin position="137"/>
        <end position="150"/>
    </location>
</feature>
<dbReference type="SMART" id="SM00184">
    <property type="entry name" value="RING"/>
    <property type="match status" value="1"/>
</dbReference>
<evidence type="ECO:0000256" key="12">
    <source>
        <dbReference type="SAM" id="MobiDB-lite"/>
    </source>
</evidence>
<dbReference type="InterPro" id="IPR013083">
    <property type="entry name" value="Znf_RING/FYVE/PHD"/>
</dbReference>
<dbReference type="Proteomes" id="UP000218231">
    <property type="component" value="Unassembled WGS sequence"/>
</dbReference>
<comment type="pathway">
    <text evidence="3">Protein modification; protein ubiquitination.</text>
</comment>
<dbReference type="PROSITE" id="PS50089">
    <property type="entry name" value="ZF_RING_2"/>
    <property type="match status" value="1"/>
</dbReference>
<sequence>MGPSTQMPQSSSSSSNAQGGGGNGDERKDDNSRFECNICLDTARDAVVSLCGHLFCWPCLVQWLDTRPNRQLCPVCKSAIDKDKVIPIYGRGGDNKDPREKIPPRPQGQRRIFPFTMFSSLFTFGGERQGPDGQPQVDPNSAQPGSRQHQEEQFLSNTFMAIGFLFLFWLLTL</sequence>
<comment type="caution">
    <text evidence="15">The sequence shown here is derived from an EMBL/GenBank/DDBJ whole genome shotgun (WGS) entry which is preliminary data.</text>
</comment>
<dbReference type="InterPro" id="IPR045103">
    <property type="entry name" value="RNF5/RNF185-like"/>
</dbReference>
<accession>A0A2A2LAC6</accession>
<evidence type="ECO:0000256" key="13">
    <source>
        <dbReference type="SAM" id="Phobius"/>
    </source>
</evidence>
<keyword evidence="13" id="KW-0812">Transmembrane</keyword>
<keyword evidence="7 11" id="KW-0863">Zinc-finger</keyword>
<feature type="region of interest" description="Disordered" evidence="12">
    <location>
        <begin position="129"/>
        <end position="150"/>
    </location>
</feature>
<dbReference type="FunFam" id="3.30.40.10:FF:000062">
    <property type="entry name" value="E3 ubiquitin-protein ligase RNF185"/>
    <property type="match status" value="1"/>
</dbReference>
<organism evidence="15 16">
    <name type="scientific">Diploscapter pachys</name>
    <dbReference type="NCBI Taxonomy" id="2018661"/>
    <lineage>
        <taxon>Eukaryota</taxon>
        <taxon>Metazoa</taxon>
        <taxon>Ecdysozoa</taxon>
        <taxon>Nematoda</taxon>
        <taxon>Chromadorea</taxon>
        <taxon>Rhabditida</taxon>
        <taxon>Rhabditina</taxon>
        <taxon>Rhabditomorpha</taxon>
        <taxon>Rhabditoidea</taxon>
        <taxon>Rhabditidae</taxon>
        <taxon>Diploscapter</taxon>
    </lineage>
</organism>
<dbReference type="InterPro" id="IPR018957">
    <property type="entry name" value="Znf_C3HC4_RING-type"/>
</dbReference>
<gene>
    <name evidence="15" type="ORF">WR25_07761</name>
</gene>
<comment type="subcellular location">
    <subcellularLocation>
        <location evidence="2">Endomembrane system</location>
    </subcellularLocation>
</comment>
<evidence type="ECO:0000256" key="1">
    <source>
        <dbReference type="ARBA" id="ARBA00000900"/>
    </source>
</evidence>
<dbReference type="InterPro" id="IPR001841">
    <property type="entry name" value="Znf_RING"/>
</dbReference>
<dbReference type="AlphaFoldDB" id="A0A2A2LAC6"/>
<evidence type="ECO:0000256" key="6">
    <source>
        <dbReference type="ARBA" id="ARBA00022723"/>
    </source>
</evidence>
<dbReference type="PROSITE" id="PS00518">
    <property type="entry name" value="ZF_RING_1"/>
    <property type="match status" value="1"/>
</dbReference>
<keyword evidence="8" id="KW-0833">Ubl conjugation pathway</keyword>
<keyword evidence="9" id="KW-0862">Zinc</keyword>
<keyword evidence="10 13" id="KW-0472">Membrane</keyword>
<evidence type="ECO:0000256" key="7">
    <source>
        <dbReference type="ARBA" id="ARBA00022771"/>
    </source>
</evidence>
<keyword evidence="5" id="KW-0808">Transferase</keyword>
<evidence type="ECO:0000259" key="14">
    <source>
        <dbReference type="PROSITE" id="PS50089"/>
    </source>
</evidence>
<dbReference type="Pfam" id="PF00097">
    <property type="entry name" value="zf-C3HC4"/>
    <property type="match status" value="1"/>
</dbReference>
<keyword evidence="6" id="KW-0479">Metal-binding</keyword>
<proteinExistence type="predicted"/>
<evidence type="ECO:0000256" key="2">
    <source>
        <dbReference type="ARBA" id="ARBA00004308"/>
    </source>
</evidence>
<dbReference type="SUPFAM" id="SSF57850">
    <property type="entry name" value="RING/U-box"/>
    <property type="match status" value="1"/>
</dbReference>
<comment type="catalytic activity">
    <reaction evidence="1">
        <text>S-ubiquitinyl-[E2 ubiquitin-conjugating enzyme]-L-cysteine + [acceptor protein]-L-lysine = [E2 ubiquitin-conjugating enzyme]-L-cysteine + N(6)-ubiquitinyl-[acceptor protein]-L-lysine.</text>
        <dbReference type="EC" id="2.3.2.27"/>
    </reaction>
</comment>
<evidence type="ECO:0000313" key="16">
    <source>
        <dbReference type="Proteomes" id="UP000218231"/>
    </source>
</evidence>
<dbReference type="OrthoDB" id="302966at2759"/>
<feature type="transmembrane region" description="Helical" evidence="13">
    <location>
        <begin position="154"/>
        <end position="171"/>
    </location>
</feature>
<feature type="region of interest" description="Disordered" evidence="12">
    <location>
        <begin position="88"/>
        <end position="108"/>
    </location>
</feature>
<dbReference type="GO" id="GO:0005783">
    <property type="term" value="C:endoplasmic reticulum"/>
    <property type="evidence" value="ECO:0007669"/>
    <property type="project" value="InterPro"/>
</dbReference>
<dbReference type="GO" id="GO:0008270">
    <property type="term" value="F:zinc ion binding"/>
    <property type="evidence" value="ECO:0007669"/>
    <property type="project" value="UniProtKB-KW"/>
</dbReference>
<dbReference type="CDD" id="cd16744">
    <property type="entry name" value="RING-HC_RNF185"/>
    <property type="match status" value="1"/>
</dbReference>
<dbReference type="GO" id="GO:0016567">
    <property type="term" value="P:protein ubiquitination"/>
    <property type="evidence" value="ECO:0007669"/>
    <property type="project" value="UniProtKB-UniPathway"/>
</dbReference>
<feature type="domain" description="RING-type" evidence="14">
    <location>
        <begin position="36"/>
        <end position="77"/>
    </location>
</feature>
<evidence type="ECO:0000256" key="10">
    <source>
        <dbReference type="ARBA" id="ARBA00023136"/>
    </source>
</evidence>
<protein>
    <recommendedName>
        <fullName evidence="4">RING-type E3 ubiquitin transferase</fullName>
        <ecNumber evidence="4">2.3.2.27</ecNumber>
    </recommendedName>
</protein>
<evidence type="ECO:0000313" key="15">
    <source>
        <dbReference type="EMBL" id="PAV83112.1"/>
    </source>
</evidence>
<dbReference type="Gene3D" id="3.30.40.10">
    <property type="entry name" value="Zinc/RING finger domain, C3HC4 (zinc finger)"/>
    <property type="match status" value="1"/>
</dbReference>
<dbReference type="EMBL" id="LIAE01006996">
    <property type="protein sequence ID" value="PAV83112.1"/>
    <property type="molecule type" value="Genomic_DNA"/>
</dbReference>
<name>A0A2A2LAC6_9BILA</name>
<evidence type="ECO:0000256" key="11">
    <source>
        <dbReference type="PROSITE-ProRule" id="PRU00175"/>
    </source>
</evidence>
<dbReference type="GO" id="GO:0061630">
    <property type="term" value="F:ubiquitin protein ligase activity"/>
    <property type="evidence" value="ECO:0007669"/>
    <property type="project" value="UniProtKB-EC"/>
</dbReference>
<feature type="compositionally biased region" description="Basic and acidic residues" evidence="12">
    <location>
        <begin position="93"/>
        <end position="103"/>
    </location>
</feature>
<dbReference type="PANTHER" id="PTHR12313">
    <property type="entry name" value="E3 UBIQUITIN-PROTEIN LIGASE RNF5-RELATED"/>
    <property type="match status" value="1"/>
</dbReference>
<dbReference type="STRING" id="2018661.A0A2A2LAC6"/>
<evidence type="ECO:0000256" key="3">
    <source>
        <dbReference type="ARBA" id="ARBA00004906"/>
    </source>
</evidence>
<evidence type="ECO:0000256" key="5">
    <source>
        <dbReference type="ARBA" id="ARBA00022679"/>
    </source>
</evidence>
<dbReference type="InterPro" id="IPR017907">
    <property type="entry name" value="Znf_RING_CS"/>
</dbReference>